<dbReference type="SUPFAM" id="SSF52833">
    <property type="entry name" value="Thioredoxin-like"/>
    <property type="match status" value="1"/>
</dbReference>
<reference evidence="3 4" key="1">
    <citation type="journal article" date="2014" name="Genome Biol. Evol.">
        <title>The secreted proteins of Achlya hypogyna and Thraustotheca clavata identify the ancestral oomycete secretome and reveal gene acquisitions by horizontal gene transfer.</title>
        <authorList>
            <person name="Misner I."/>
            <person name="Blouin N."/>
            <person name="Leonard G."/>
            <person name="Richards T.A."/>
            <person name="Lane C.E."/>
        </authorList>
    </citation>
    <scope>NUCLEOTIDE SEQUENCE [LARGE SCALE GENOMIC DNA]</scope>
    <source>
        <strain evidence="3 4">ATCC 34112</strain>
    </source>
</reference>
<dbReference type="AlphaFoldDB" id="A0A1W0A1Y6"/>
<keyword evidence="4" id="KW-1185">Reference proteome</keyword>
<evidence type="ECO:0008006" key="5">
    <source>
        <dbReference type="Google" id="ProtNLM"/>
    </source>
</evidence>
<dbReference type="OrthoDB" id="155590at2759"/>
<feature type="compositionally biased region" description="Acidic residues" evidence="1">
    <location>
        <begin position="342"/>
        <end position="363"/>
    </location>
</feature>
<dbReference type="InterPro" id="IPR036249">
    <property type="entry name" value="Thioredoxin-like_sf"/>
</dbReference>
<feature type="transmembrane region" description="Helical" evidence="2">
    <location>
        <begin position="30"/>
        <end position="53"/>
    </location>
</feature>
<dbReference type="Proteomes" id="UP000243217">
    <property type="component" value="Unassembled WGS sequence"/>
</dbReference>
<evidence type="ECO:0000256" key="2">
    <source>
        <dbReference type="SAM" id="Phobius"/>
    </source>
</evidence>
<organism evidence="3 4">
    <name type="scientific">Thraustotheca clavata</name>
    <dbReference type="NCBI Taxonomy" id="74557"/>
    <lineage>
        <taxon>Eukaryota</taxon>
        <taxon>Sar</taxon>
        <taxon>Stramenopiles</taxon>
        <taxon>Oomycota</taxon>
        <taxon>Saprolegniomycetes</taxon>
        <taxon>Saprolegniales</taxon>
        <taxon>Achlyaceae</taxon>
        <taxon>Thraustotheca</taxon>
    </lineage>
</organism>
<name>A0A1W0A1Y6_9STRA</name>
<evidence type="ECO:0000313" key="3">
    <source>
        <dbReference type="EMBL" id="OQS04296.1"/>
    </source>
</evidence>
<evidence type="ECO:0000313" key="4">
    <source>
        <dbReference type="Proteomes" id="UP000243217"/>
    </source>
</evidence>
<keyword evidence="2" id="KW-0812">Transmembrane</keyword>
<accession>A0A1W0A1Y6</accession>
<keyword evidence="2" id="KW-1133">Transmembrane helix</keyword>
<feature type="region of interest" description="Disordered" evidence="1">
    <location>
        <begin position="303"/>
        <end position="363"/>
    </location>
</feature>
<keyword evidence="2" id="KW-0472">Membrane</keyword>
<comment type="caution">
    <text evidence="3">The sequence shown here is derived from an EMBL/GenBank/DDBJ whole genome shotgun (WGS) entry which is preliminary data.</text>
</comment>
<evidence type="ECO:0000256" key="1">
    <source>
        <dbReference type="SAM" id="MobiDB-lite"/>
    </source>
</evidence>
<dbReference type="EMBL" id="JNBS01000643">
    <property type="protein sequence ID" value="OQS04296.1"/>
    <property type="molecule type" value="Genomic_DNA"/>
</dbReference>
<proteinExistence type="predicted"/>
<protein>
    <recommendedName>
        <fullName evidence="5">Thioredoxin domain-containing protein</fullName>
    </recommendedName>
</protein>
<feature type="compositionally biased region" description="Basic and acidic residues" evidence="1">
    <location>
        <begin position="323"/>
        <end position="336"/>
    </location>
</feature>
<sequence length="363" mass="41504">MARGGRGGGGQNNAKELKLFLEHRMWRDHWMAISVVFAIIAALFVGFFVQFSYSETRVHMIQLDDDTHVHRVFKSGEPWVILCANPDSVLPEVFDKASERLVGKVNVGVLDCNDLLPSGKSVYNKFGIRRDISPTIFTVANGEKPKQIFLNYLQKSKALASQAIAQTAKEFHELQTTTQLQEKCLSKSSPCVLVYRGKKKFETFQKKWIKELMHNHRLVKFAWADSTILKLSAESLVKGFKDHSVMLFVKSKNESNPTTPILHAKGYNSYFDQLPVAQFISTNVQATAFDNFKTLTKPVTLKRRVKKQPTIPKENTKSNTEVEQERRERMEEEGKRRFAQSIDEDSDTIVEEEEETILDLDEL</sequence>
<gene>
    <name evidence="3" type="ORF">THRCLA_03461</name>
</gene>